<dbReference type="SMR" id="A0A078IGD8"/>
<dbReference type="PaxDb" id="3708-A0A078IGD8"/>
<dbReference type="KEGG" id="bna:106380321"/>
<protein>
    <submittedName>
        <fullName evidence="3">BnaAnng10110D protein</fullName>
    </submittedName>
</protein>
<gene>
    <name evidence="3" type="primary">BnaAnng10110D</name>
    <name evidence="3" type="ORF">GSBRNA2T00092226001</name>
</gene>
<dbReference type="InterPro" id="IPR043159">
    <property type="entry name" value="Lectin_gal-bd_sf"/>
</dbReference>
<evidence type="ECO:0000259" key="2">
    <source>
        <dbReference type="PROSITE" id="PS50228"/>
    </source>
</evidence>
<evidence type="ECO:0000313" key="3">
    <source>
        <dbReference type="EMBL" id="CDY49017.1"/>
    </source>
</evidence>
<reference evidence="3 4" key="1">
    <citation type="journal article" date="2014" name="Science">
        <title>Plant genetics. Early allopolyploid evolution in the post-Neolithic Brassica napus oilseed genome.</title>
        <authorList>
            <person name="Chalhoub B."/>
            <person name="Denoeud F."/>
            <person name="Liu S."/>
            <person name="Parkin I.A."/>
            <person name="Tang H."/>
            <person name="Wang X."/>
            <person name="Chiquet J."/>
            <person name="Belcram H."/>
            <person name="Tong C."/>
            <person name="Samans B."/>
            <person name="Correa M."/>
            <person name="Da Silva C."/>
            <person name="Just J."/>
            <person name="Falentin C."/>
            <person name="Koh C.S."/>
            <person name="Le Clainche I."/>
            <person name="Bernard M."/>
            <person name="Bento P."/>
            <person name="Noel B."/>
            <person name="Labadie K."/>
            <person name="Alberti A."/>
            <person name="Charles M."/>
            <person name="Arnaud D."/>
            <person name="Guo H."/>
            <person name="Daviaud C."/>
            <person name="Alamery S."/>
            <person name="Jabbari K."/>
            <person name="Zhao M."/>
            <person name="Edger P.P."/>
            <person name="Chelaifa H."/>
            <person name="Tack D."/>
            <person name="Lassalle G."/>
            <person name="Mestiri I."/>
            <person name="Schnel N."/>
            <person name="Le Paslier M.C."/>
            <person name="Fan G."/>
            <person name="Renault V."/>
            <person name="Bayer P.E."/>
            <person name="Golicz A.A."/>
            <person name="Manoli S."/>
            <person name="Lee T.H."/>
            <person name="Thi V.H."/>
            <person name="Chalabi S."/>
            <person name="Hu Q."/>
            <person name="Fan C."/>
            <person name="Tollenaere R."/>
            <person name="Lu Y."/>
            <person name="Battail C."/>
            <person name="Shen J."/>
            <person name="Sidebottom C.H."/>
            <person name="Wang X."/>
            <person name="Canaguier A."/>
            <person name="Chauveau A."/>
            <person name="Berard A."/>
            <person name="Deniot G."/>
            <person name="Guan M."/>
            <person name="Liu Z."/>
            <person name="Sun F."/>
            <person name="Lim Y.P."/>
            <person name="Lyons E."/>
            <person name="Town C.D."/>
            <person name="Bancroft I."/>
            <person name="Wang X."/>
            <person name="Meng J."/>
            <person name="Ma J."/>
            <person name="Pires J.C."/>
            <person name="King G.J."/>
            <person name="Brunel D."/>
            <person name="Delourme R."/>
            <person name="Renard M."/>
            <person name="Aury J.M."/>
            <person name="Adams K.L."/>
            <person name="Batley J."/>
            <person name="Snowdon R.J."/>
            <person name="Tost J."/>
            <person name="Edwards D."/>
            <person name="Zhou Y."/>
            <person name="Hua W."/>
            <person name="Sharpe A.G."/>
            <person name="Paterson A.H."/>
            <person name="Guan C."/>
            <person name="Wincker P."/>
        </authorList>
    </citation>
    <scope>NUCLEOTIDE SEQUENCE [LARGE SCALE GENOMIC DNA]</scope>
    <source>
        <strain evidence="4">cv. Darmor-bzh</strain>
    </source>
</reference>
<keyword evidence="4" id="KW-1185">Reference proteome</keyword>
<feature type="domain" description="SUEL-type lectin" evidence="2">
    <location>
        <begin position="65"/>
        <end position="152"/>
    </location>
</feature>
<dbReference type="InterPro" id="IPR000922">
    <property type="entry name" value="Lectin_gal-bd_dom"/>
</dbReference>
<evidence type="ECO:0000313" key="4">
    <source>
        <dbReference type="Proteomes" id="UP000028999"/>
    </source>
</evidence>
<dbReference type="OrthoDB" id="1100386at2759"/>
<dbReference type="Gene3D" id="2.60.120.740">
    <property type="match status" value="1"/>
</dbReference>
<dbReference type="CDD" id="cd22842">
    <property type="entry name" value="Gal_Rha_Lectin_BGal"/>
    <property type="match status" value="1"/>
</dbReference>
<dbReference type="EMBL" id="LK032806">
    <property type="protein sequence ID" value="CDY49017.1"/>
    <property type="molecule type" value="Genomic_DNA"/>
</dbReference>
<dbReference type="OMA" id="THCKSPP"/>
<evidence type="ECO:0000256" key="1">
    <source>
        <dbReference type="SAM" id="SignalP"/>
    </source>
</evidence>
<keyword evidence="1" id="KW-0732">Signal</keyword>
<feature type="chain" id="PRO_5044539814" evidence="1">
    <location>
        <begin position="27"/>
        <end position="154"/>
    </location>
</feature>
<accession>A0A078IGD8</accession>
<dbReference type="Pfam" id="PF02140">
    <property type="entry name" value="SUEL_Lectin"/>
    <property type="match status" value="1"/>
</dbReference>
<proteinExistence type="predicted"/>
<dbReference type="GO" id="GO:0030246">
    <property type="term" value="F:carbohydrate binding"/>
    <property type="evidence" value="ECO:0007669"/>
    <property type="project" value="InterPro"/>
</dbReference>
<dbReference type="AlphaFoldDB" id="A0A078IGD8"/>
<organism evidence="3 4">
    <name type="scientific">Brassica napus</name>
    <name type="common">Rape</name>
    <dbReference type="NCBI Taxonomy" id="3708"/>
    <lineage>
        <taxon>Eukaryota</taxon>
        <taxon>Viridiplantae</taxon>
        <taxon>Streptophyta</taxon>
        <taxon>Embryophyta</taxon>
        <taxon>Tracheophyta</taxon>
        <taxon>Spermatophyta</taxon>
        <taxon>Magnoliopsida</taxon>
        <taxon>eudicotyledons</taxon>
        <taxon>Gunneridae</taxon>
        <taxon>Pentapetalae</taxon>
        <taxon>rosids</taxon>
        <taxon>malvids</taxon>
        <taxon>Brassicales</taxon>
        <taxon>Brassicaceae</taxon>
        <taxon>Brassiceae</taxon>
        <taxon>Brassica</taxon>
    </lineage>
</organism>
<dbReference type="Proteomes" id="UP000028999">
    <property type="component" value="Unassembled WGS sequence"/>
</dbReference>
<sequence>MYASDCRYRGYILLLVLFYSLVFDLASNIDISDDVGGNRTDSNWKRFLSNSKQHGKEYTSCISIGAEIPKLYLFCDESPKDIITKINFADYGNPIGGCKDNRHGNCGAPAALRVVEKNCLGKLKCELNNSDEMFGPSHCKKDITLTIEYTCTKA</sequence>
<dbReference type="PROSITE" id="PS50228">
    <property type="entry name" value="SUEL_LECTIN"/>
    <property type="match status" value="1"/>
</dbReference>
<dbReference type="Gramene" id="CDY49017">
    <property type="protein sequence ID" value="CDY49017"/>
    <property type="gene ID" value="GSBRNA2T00092226001"/>
</dbReference>
<feature type="signal peptide" evidence="1">
    <location>
        <begin position="1"/>
        <end position="26"/>
    </location>
</feature>
<name>A0A078IGD8_BRANA</name>